<sequence length="98" mass="11553">MLPSHKSLYLELEETFLKIISALPMSDAQELLQQCLSFSTRNVEDCPHLVTPFNTWFRPKPKIFVSMVLKLVFDSFNSQYLFYHRFHAFPVKILCILI</sequence>
<organism evidence="1 2">
    <name type="scientific">Camellia lanceoleosa</name>
    <dbReference type="NCBI Taxonomy" id="1840588"/>
    <lineage>
        <taxon>Eukaryota</taxon>
        <taxon>Viridiplantae</taxon>
        <taxon>Streptophyta</taxon>
        <taxon>Embryophyta</taxon>
        <taxon>Tracheophyta</taxon>
        <taxon>Spermatophyta</taxon>
        <taxon>Magnoliopsida</taxon>
        <taxon>eudicotyledons</taxon>
        <taxon>Gunneridae</taxon>
        <taxon>Pentapetalae</taxon>
        <taxon>asterids</taxon>
        <taxon>Ericales</taxon>
        <taxon>Theaceae</taxon>
        <taxon>Camellia</taxon>
    </lineage>
</organism>
<accession>A0ACC0G9H2</accession>
<keyword evidence="2" id="KW-1185">Reference proteome</keyword>
<reference evidence="1 2" key="1">
    <citation type="journal article" date="2022" name="Plant J.">
        <title>Chromosome-level genome of Camellia lanceoleosa provides a valuable resource for understanding genome evolution and self-incompatibility.</title>
        <authorList>
            <person name="Gong W."/>
            <person name="Xiao S."/>
            <person name="Wang L."/>
            <person name="Liao Z."/>
            <person name="Chang Y."/>
            <person name="Mo W."/>
            <person name="Hu G."/>
            <person name="Li W."/>
            <person name="Zhao G."/>
            <person name="Zhu H."/>
            <person name="Hu X."/>
            <person name="Ji K."/>
            <person name="Xiang X."/>
            <person name="Song Q."/>
            <person name="Yuan D."/>
            <person name="Jin S."/>
            <person name="Zhang L."/>
        </authorList>
    </citation>
    <scope>NUCLEOTIDE SEQUENCE [LARGE SCALE GENOMIC DNA]</scope>
    <source>
        <strain evidence="1">SQ_2022a</strain>
    </source>
</reference>
<comment type="caution">
    <text evidence="1">The sequence shown here is derived from an EMBL/GenBank/DDBJ whole genome shotgun (WGS) entry which is preliminary data.</text>
</comment>
<evidence type="ECO:0000313" key="1">
    <source>
        <dbReference type="EMBL" id="KAI7997599.1"/>
    </source>
</evidence>
<protein>
    <submittedName>
        <fullName evidence="1">Uncharacterized protein</fullName>
    </submittedName>
</protein>
<evidence type="ECO:0000313" key="2">
    <source>
        <dbReference type="Proteomes" id="UP001060215"/>
    </source>
</evidence>
<gene>
    <name evidence="1" type="ORF">LOK49_LG10G01227</name>
</gene>
<dbReference type="EMBL" id="CM045767">
    <property type="protein sequence ID" value="KAI7997599.1"/>
    <property type="molecule type" value="Genomic_DNA"/>
</dbReference>
<dbReference type="Proteomes" id="UP001060215">
    <property type="component" value="Chromosome 10"/>
</dbReference>
<name>A0ACC0G9H2_9ERIC</name>
<proteinExistence type="predicted"/>